<dbReference type="Gene3D" id="3.30.70.1320">
    <property type="entry name" value="Multidrug efflux transporter AcrB pore domain like"/>
    <property type="match status" value="1"/>
</dbReference>
<evidence type="ECO:0000256" key="1">
    <source>
        <dbReference type="SAM" id="Phobius"/>
    </source>
</evidence>
<evidence type="ECO:0000313" key="2">
    <source>
        <dbReference type="EMBL" id="MCJ8500384.1"/>
    </source>
</evidence>
<dbReference type="SUPFAM" id="SSF82866">
    <property type="entry name" value="Multidrug efflux transporter AcrB transmembrane domain"/>
    <property type="match status" value="2"/>
</dbReference>
<name>A0AA41UIR6_9BACT</name>
<feature type="transmembrane region" description="Helical" evidence="1">
    <location>
        <begin position="975"/>
        <end position="992"/>
    </location>
</feature>
<accession>A0AA41UIR6</accession>
<feature type="transmembrane region" description="Helical" evidence="1">
    <location>
        <begin position="427"/>
        <end position="449"/>
    </location>
</feature>
<feature type="transmembrane region" description="Helical" evidence="1">
    <location>
        <begin position="927"/>
        <end position="948"/>
    </location>
</feature>
<dbReference type="Gene3D" id="3.30.2090.10">
    <property type="entry name" value="Multidrug efflux transporter AcrB TolC docking domain, DN and DC subdomains"/>
    <property type="match status" value="2"/>
</dbReference>
<dbReference type="InterPro" id="IPR001036">
    <property type="entry name" value="Acrflvin-R"/>
</dbReference>
<dbReference type="SUPFAM" id="SSF82693">
    <property type="entry name" value="Multidrug efflux transporter AcrB pore domain, PN1, PN2, PC1 and PC2 subdomains"/>
    <property type="match status" value="2"/>
</dbReference>
<keyword evidence="1" id="KW-0472">Membrane</keyword>
<sequence length="1073" mass="118902">MKALITAFARNRVFANIVLLILFGAGALAAYSMIRENFPEFSLDMITITVVYPGADPEEVEEGISRKIETALEGLEGIKQYTTTSMENMATAMIEVREGQDAAELLNRVRSRVEAIATFPPAAERPIIEEVLLRDVVMFLYLTGEMSERRLKEWTENTKDEIQLLPEISQVEIFGARDYEISIELSEPRLREYGLSLGMVADAVRRGSLNLAGGTIRTLEEEIRVRTMGRRYTGEELADLVVLARPGGELVTLDRIATIRDGFTEDPIRAAINGEPANMIFIYKTSDEDALAISRSVHAFVEDRTAQLPPGSRIAVLYDGTTELKARISLLTRNGMIGLALVFILLWLFMDIRLSFWSGMGIPVSIAGALMIMWAMGITLNMISLFALIMVLGIVVDNAIVVGEAIFVKRQQGLPPIQAAVEGVGEVGLPVFASAATTVVAFIPLMYIGGIMGKFIFQLPVVVIACLLISLVECLILLPAHLNNLPDPNRADRAMGALKRGAKTVRLAVVRGLEWFMARIYTPVLRLALQWRYIAMCMAISLLFIVLGMVRGGLLKFEVFPEIDGYVMTAIVHFPDGTPAEVTHQAIERIEAALERLSEQIPTRTGEPLLKDRMALVGQTFEQIPATGPHVGSVLAVLLASEQRGVHTKDLMIRWEREVGAIPGIRSLTFEGMAAGPPGAPIEVWLQGHDMPTILSATDALMERLRRFDGVYQIRSDFSPGKNEIRLALKPEARALGLTVDDLARQVYAGYFGEEALRVQRGRDDVRVKVRYTEAERSRISDLPQMRIRTREGYEIPLRSVAEVQYAAGYSRIIRTDGMRRVAVSAAVDGQRANTAEILADLQQHFFPQLHRDHPGLYVSVQGEQEKMRESFESIYISFPLAMMGILVIMATVFRSYAQPLVIMFTVPFGIIGAIAGHLLLGYTLTLMSVFGMVALAGVVVNNAIVMIERINEYLAEGFPFREAVRLGAMRRFRAILLTTVSTVFGLTPLILETDLQAKFLIPMAISIAAGVLFATVLTLVLIPSLLMILNDLRRTVHWFRHRRLPTREAVEPAAFRRLETQAPLSAPDSQVV</sequence>
<keyword evidence="3" id="KW-1185">Reference proteome</keyword>
<keyword evidence="1" id="KW-1133">Transmembrane helix</keyword>
<feature type="transmembrane region" description="Helical" evidence="1">
    <location>
        <begin position="455"/>
        <end position="478"/>
    </location>
</feature>
<dbReference type="Pfam" id="PF00873">
    <property type="entry name" value="ACR_tran"/>
    <property type="match status" value="1"/>
</dbReference>
<comment type="caution">
    <text evidence="2">The sequence shown here is derived from an EMBL/GenBank/DDBJ whole genome shotgun (WGS) entry which is preliminary data.</text>
</comment>
<dbReference type="GO" id="GO:0042910">
    <property type="term" value="F:xenobiotic transmembrane transporter activity"/>
    <property type="evidence" value="ECO:0007669"/>
    <property type="project" value="TreeGrafter"/>
</dbReference>
<reference evidence="2" key="1">
    <citation type="submission" date="2022-04" db="EMBL/GenBank/DDBJ databases">
        <title>Desulfatitalea alkaliphila sp. nov., a novel anaerobic sulfate-reducing bacterium isolated from terrestrial mud volcano, Taman Peninsula, Russia.</title>
        <authorList>
            <person name="Khomyakova M.A."/>
            <person name="Merkel A.Y."/>
            <person name="Slobodkin A.I."/>
        </authorList>
    </citation>
    <scope>NUCLEOTIDE SEQUENCE</scope>
    <source>
        <strain evidence="2">M08but</strain>
    </source>
</reference>
<dbReference type="EMBL" id="JALJRB010000006">
    <property type="protein sequence ID" value="MCJ8500384.1"/>
    <property type="molecule type" value="Genomic_DNA"/>
</dbReference>
<gene>
    <name evidence="2" type="ORF">MRX98_07330</name>
</gene>
<dbReference type="InterPro" id="IPR027463">
    <property type="entry name" value="AcrB_DN_DC_subdom"/>
</dbReference>
<feature type="transmembrane region" description="Helical" evidence="1">
    <location>
        <begin position="901"/>
        <end position="921"/>
    </location>
</feature>
<dbReference type="PRINTS" id="PR00702">
    <property type="entry name" value="ACRIFLAVINRP"/>
</dbReference>
<feature type="transmembrane region" description="Helical" evidence="1">
    <location>
        <begin position="875"/>
        <end position="894"/>
    </location>
</feature>
<dbReference type="PANTHER" id="PTHR32063">
    <property type="match status" value="1"/>
</dbReference>
<dbReference type="SUPFAM" id="SSF82714">
    <property type="entry name" value="Multidrug efflux transporter AcrB TolC docking domain, DN and DC subdomains"/>
    <property type="match status" value="2"/>
</dbReference>
<dbReference type="PANTHER" id="PTHR32063:SF33">
    <property type="entry name" value="RND SUPERFAMILY EFFLUX PUMP PERMEASE COMPONENT"/>
    <property type="match status" value="1"/>
</dbReference>
<dbReference type="AlphaFoldDB" id="A0AA41UIR6"/>
<feature type="transmembrane region" description="Helical" evidence="1">
    <location>
        <begin position="533"/>
        <end position="554"/>
    </location>
</feature>
<feature type="transmembrane region" description="Helical" evidence="1">
    <location>
        <begin position="382"/>
        <end position="407"/>
    </location>
</feature>
<protein>
    <submittedName>
        <fullName evidence="2">Efflux RND transporter permease subunit</fullName>
    </submittedName>
</protein>
<evidence type="ECO:0000313" key="3">
    <source>
        <dbReference type="Proteomes" id="UP001165427"/>
    </source>
</evidence>
<feature type="transmembrane region" description="Helical" evidence="1">
    <location>
        <begin position="1004"/>
        <end position="1030"/>
    </location>
</feature>
<dbReference type="Gene3D" id="3.30.70.1430">
    <property type="entry name" value="Multidrug efflux transporter AcrB pore domain"/>
    <property type="match status" value="2"/>
</dbReference>
<keyword evidence="1" id="KW-0812">Transmembrane</keyword>
<dbReference type="GO" id="GO:0005886">
    <property type="term" value="C:plasma membrane"/>
    <property type="evidence" value="ECO:0007669"/>
    <property type="project" value="TreeGrafter"/>
</dbReference>
<dbReference type="Gene3D" id="3.30.70.1440">
    <property type="entry name" value="Multidrug efflux transporter AcrB pore domain"/>
    <property type="match status" value="1"/>
</dbReference>
<feature type="transmembrane region" description="Helical" evidence="1">
    <location>
        <begin position="356"/>
        <end position="376"/>
    </location>
</feature>
<dbReference type="Gene3D" id="1.20.1640.10">
    <property type="entry name" value="Multidrug efflux transporter AcrB transmembrane domain"/>
    <property type="match status" value="2"/>
</dbReference>
<organism evidence="2 3">
    <name type="scientific">Desulfatitalea alkaliphila</name>
    <dbReference type="NCBI Taxonomy" id="2929485"/>
    <lineage>
        <taxon>Bacteria</taxon>
        <taxon>Pseudomonadati</taxon>
        <taxon>Thermodesulfobacteriota</taxon>
        <taxon>Desulfobacteria</taxon>
        <taxon>Desulfobacterales</taxon>
        <taxon>Desulfosarcinaceae</taxon>
        <taxon>Desulfatitalea</taxon>
    </lineage>
</organism>
<proteinExistence type="predicted"/>
<dbReference type="RefSeq" id="WP_246904590.1">
    <property type="nucleotide sequence ID" value="NZ_JALJRB010000006.1"/>
</dbReference>
<dbReference type="Proteomes" id="UP001165427">
    <property type="component" value="Unassembled WGS sequence"/>
</dbReference>
<feature type="transmembrane region" description="Helical" evidence="1">
    <location>
        <begin position="330"/>
        <end position="349"/>
    </location>
</feature>